<evidence type="ECO:0000256" key="8">
    <source>
        <dbReference type="ARBA" id="ARBA00047883"/>
    </source>
</evidence>
<feature type="binding site" evidence="9">
    <location>
        <begin position="38"/>
        <end position="42"/>
    </location>
    <ligand>
        <name>4-amino-2-methyl-5-(diphosphooxymethyl)pyrimidine</name>
        <dbReference type="ChEBI" id="CHEBI:57841"/>
    </ligand>
</feature>
<dbReference type="Proteomes" id="UP001596116">
    <property type="component" value="Unassembled WGS sequence"/>
</dbReference>
<dbReference type="InterPro" id="IPR034291">
    <property type="entry name" value="TMP_synthase"/>
</dbReference>
<feature type="binding site" evidence="9">
    <location>
        <position position="75"/>
    </location>
    <ligand>
        <name>4-amino-2-methyl-5-(diphosphooxymethyl)pyrimidine</name>
        <dbReference type="ChEBI" id="CHEBI:57841"/>
    </ligand>
</feature>
<comment type="catalytic activity">
    <reaction evidence="6 9 10">
        <text>4-methyl-5-(2-phosphooxyethyl)-thiazole + 4-amino-2-methyl-5-(diphosphooxymethyl)pyrimidine + H(+) = thiamine phosphate + diphosphate</text>
        <dbReference type="Rhea" id="RHEA:22328"/>
        <dbReference type="ChEBI" id="CHEBI:15378"/>
        <dbReference type="ChEBI" id="CHEBI:33019"/>
        <dbReference type="ChEBI" id="CHEBI:37575"/>
        <dbReference type="ChEBI" id="CHEBI:57841"/>
        <dbReference type="ChEBI" id="CHEBI:58296"/>
        <dbReference type="EC" id="2.5.1.3"/>
    </reaction>
</comment>
<feature type="binding site" evidence="9">
    <location>
        <position position="114"/>
    </location>
    <ligand>
        <name>4-amino-2-methyl-5-(diphosphooxymethyl)pyrimidine</name>
        <dbReference type="ChEBI" id="CHEBI:57841"/>
    </ligand>
</feature>
<comment type="similarity">
    <text evidence="9 10">Belongs to the thiamine-phosphate synthase family.</text>
</comment>
<dbReference type="NCBIfam" id="TIGR00693">
    <property type="entry name" value="thiE"/>
    <property type="match status" value="1"/>
</dbReference>
<sequence>MTHDCRLYLITPPAIADLDAFAEEFAGALGAGDVACVQLRLKSPEGVAASDDDILRAAEKLLPLARAHDVAFLINDRPDLALKCGADGVHVGQSDASCKKARALLGEDATVGVTCHNSKHLALIAGEAGADYVAFGAFFPTRTKEAPTVADPALLEWWSFATTLPCVAIGGITPENCGDLVRAGADFLAVSGAVWSCEDGPAAAVKAFNAAIAAA</sequence>
<dbReference type="SUPFAM" id="SSF51391">
    <property type="entry name" value="Thiamin phosphate synthase"/>
    <property type="match status" value="1"/>
</dbReference>
<dbReference type="PANTHER" id="PTHR20857:SF15">
    <property type="entry name" value="THIAMINE-PHOSPHATE SYNTHASE"/>
    <property type="match status" value="1"/>
</dbReference>
<evidence type="ECO:0000256" key="5">
    <source>
        <dbReference type="ARBA" id="ARBA00022977"/>
    </source>
</evidence>
<name>A0ABW1KWM8_9PROT</name>
<evidence type="ECO:0000259" key="12">
    <source>
        <dbReference type="Pfam" id="PF02581"/>
    </source>
</evidence>
<dbReference type="HAMAP" id="MF_00097">
    <property type="entry name" value="TMP_synthase"/>
    <property type="match status" value="1"/>
</dbReference>
<dbReference type="PANTHER" id="PTHR20857">
    <property type="entry name" value="THIAMINE-PHOSPHATE PYROPHOSPHORYLASE"/>
    <property type="match status" value="1"/>
</dbReference>
<keyword evidence="4 9" id="KW-0460">Magnesium</keyword>
<evidence type="ECO:0000256" key="11">
    <source>
        <dbReference type="RuleBase" id="RU004253"/>
    </source>
</evidence>
<reference evidence="13 14" key="1">
    <citation type="submission" date="2024-09" db="EMBL/GenBank/DDBJ databases">
        <authorList>
            <person name="Zhang Z.-H."/>
        </authorList>
    </citation>
    <scope>NUCLEOTIDE SEQUENCE [LARGE SCALE GENOMIC DNA]</scope>
    <source>
        <strain evidence="13 14">HHTR114</strain>
    </source>
</reference>
<comment type="caution">
    <text evidence="9">Lacks conserved residue(s) required for the propagation of feature annotation.</text>
</comment>
<feature type="binding site" evidence="9">
    <location>
        <position position="95"/>
    </location>
    <ligand>
        <name>Mg(2+)</name>
        <dbReference type="ChEBI" id="CHEBI:18420"/>
    </ligand>
</feature>
<dbReference type="EC" id="2.5.1.3" evidence="9"/>
<keyword evidence="2 9" id="KW-0808">Transferase</keyword>
<comment type="cofactor">
    <cofactor evidence="9">
        <name>Mg(2+)</name>
        <dbReference type="ChEBI" id="CHEBI:18420"/>
    </cofactor>
    <text evidence="9">Binds 1 Mg(2+) ion per subunit.</text>
</comment>
<comment type="caution">
    <text evidence="13">The sequence shown here is derived from an EMBL/GenBank/DDBJ whole genome shotgun (WGS) entry which is preliminary data.</text>
</comment>
<keyword evidence="5 9" id="KW-0784">Thiamine biosynthesis</keyword>
<feature type="domain" description="Thiamine phosphate synthase/TenI" evidence="12">
    <location>
        <begin position="7"/>
        <end position="194"/>
    </location>
</feature>
<dbReference type="Pfam" id="PF02581">
    <property type="entry name" value="TMP-TENI"/>
    <property type="match status" value="1"/>
</dbReference>
<evidence type="ECO:0000256" key="4">
    <source>
        <dbReference type="ARBA" id="ARBA00022842"/>
    </source>
</evidence>
<evidence type="ECO:0000256" key="1">
    <source>
        <dbReference type="ARBA" id="ARBA00005165"/>
    </source>
</evidence>
<comment type="catalytic activity">
    <reaction evidence="8 9 10">
        <text>2-[(2R,5Z)-2-carboxy-4-methylthiazol-5(2H)-ylidene]ethyl phosphate + 4-amino-2-methyl-5-(diphosphooxymethyl)pyrimidine + 2 H(+) = thiamine phosphate + CO2 + diphosphate</text>
        <dbReference type="Rhea" id="RHEA:47844"/>
        <dbReference type="ChEBI" id="CHEBI:15378"/>
        <dbReference type="ChEBI" id="CHEBI:16526"/>
        <dbReference type="ChEBI" id="CHEBI:33019"/>
        <dbReference type="ChEBI" id="CHEBI:37575"/>
        <dbReference type="ChEBI" id="CHEBI:57841"/>
        <dbReference type="ChEBI" id="CHEBI:62899"/>
        <dbReference type="EC" id="2.5.1.3"/>
    </reaction>
</comment>
<evidence type="ECO:0000256" key="7">
    <source>
        <dbReference type="ARBA" id="ARBA00047851"/>
    </source>
</evidence>
<feature type="binding site" evidence="9">
    <location>
        <position position="76"/>
    </location>
    <ligand>
        <name>Mg(2+)</name>
        <dbReference type="ChEBI" id="CHEBI:18420"/>
    </ligand>
</feature>
<dbReference type="Gene3D" id="3.20.20.70">
    <property type="entry name" value="Aldolase class I"/>
    <property type="match status" value="1"/>
</dbReference>
<dbReference type="RefSeq" id="WP_379880248.1">
    <property type="nucleotide sequence ID" value="NZ_JBHPON010000001.1"/>
</dbReference>
<comment type="catalytic activity">
    <reaction evidence="7 9 10">
        <text>2-(2-carboxy-4-methylthiazol-5-yl)ethyl phosphate + 4-amino-2-methyl-5-(diphosphooxymethyl)pyrimidine + 2 H(+) = thiamine phosphate + CO2 + diphosphate</text>
        <dbReference type="Rhea" id="RHEA:47848"/>
        <dbReference type="ChEBI" id="CHEBI:15378"/>
        <dbReference type="ChEBI" id="CHEBI:16526"/>
        <dbReference type="ChEBI" id="CHEBI:33019"/>
        <dbReference type="ChEBI" id="CHEBI:37575"/>
        <dbReference type="ChEBI" id="CHEBI:57841"/>
        <dbReference type="ChEBI" id="CHEBI:62890"/>
        <dbReference type="EC" id="2.5.1.3"/>
    </reaction>
</comment>
<keyword evidence="3 9" id="KW-0479">Metal-binding</keyword>
<evidence type="ECO:0000256" key="10">
    <source>
        <dbReference type="RuleBase" id="RU003826"/>
    </source>
</evidence>
<dbReference type="GO" id="GO:0004789">
    <property type="term" value="F:thiamine-phosphate diphosphorylase activity"/>
    <property type="evidence" value="ECO:0007669"/>
    <property type="project" value="UniProtKB-EC"/>
</dbReference>
<accession>A0ABW1KWM8</accession>
<comment type="function">
    <text evidence="9">Condenses 4-methyl-5-(beta-hydroxyethyl)thiazole monophosphate (THZ-P) and 2-methyl-4-amino-5-hydroxymethyl pyrimidine pyrophosphate (HMP-PP) to form thiamine monophosphate (TMP).</text>
</comment>
<evidence type="ECO:0000313" key="14">
    <source>
        <dbReference type="Proteomes" id="UP001596116"/>
    </source>
</evidence>
<dbReference type="InterPro" id="IPR036206">
    <property type="entry name" value="ThiamineP_synth_sf"/>
</dbReference>
<feature type="binding site" evidence="9">
    <location>
        <begin position="141"/>
        <end position="143"/>
    </location>
    <ligand>
        <name>2-[(2R,5Z)-2-carboxy-4-methylthiazol-5(2H)-ylidene]ethyl phosphate</name>
        <dbReference type="ChEBI" id="CHEBI:62899"/>
    </ligand>
</feature>
<dbReference type="InterPro" id="IPR022998">
    <property type="entry name" value="ThiamineP_synth_TenI"/>
</dbReference>
<evidence type="ECO:0000256" key="6">
    <source>
        <dbReference type="ARBA" id="ARBA00047334"/>
    </source>
</evidence>
<proteinExistence type="inferred from homology"/>
<dbReference type="CDD" id="cd00564">
    <property type="entry name" value="TMP_TenI"/>
    <property type="match status" value="1"/>
</dbReference>
<feature type="binding site" evidence="9">
    <location>
        <position position="171"/>
    </location>
    <ligand>
        <name>2-[(2R,5Z)-2-carboxy-4-methylthiazol-5(2H)-ylidene]ethyl phosphate</name>
        <dbReference type="ChEBI" id="CHEBI:62899"/>
    </ligand>
</feature>
<dbReference type="InterPro" id="IPR013785">
    <property type="entry name" value="Aldolase_TIM"/>
</dbReference>
<evidence type="ECO:0000256" key="3">
    <source>
        <dbReference type="ARBA" id="ARBA00022723"/>
    </source>
</evidence>
<evidence type="ECO:0000313" key="13">
    <source>
        <dbReference type="EMBL" id="MFC6034432.1"/>
    </source>
</evidence>
<protein>
    <recommendedName>
        <fullName evidence="9">Thiamine-phosphate synthase</fullName>
        <shortName evidence="9">TP synthase</shortName>
        <shortName evidence="9">TPS</shortName>
        <ecNumber evidence="9">2.5.1.3</ecNumber>
    </recommendedName>
    <alternativeName>
        <fullName evidence="9">Thiamine-phosphate pyrophosphorylase</fullName>
        <shortName evidence="9">TMP pyrophosphorylase</shortName>
        <shortName evidence="9">TMP-PPase</shortName>
    </alternativeName>
</protein>
<comment type="pathway">
    <text evidence="1 9 11">Cofactor biosynthesis; thiamine diphosphate biosynthesis; thiamine phosphate from 4-amino-2-methyl-5-diphosphomethylpyrimidine and 4-methyl-5-(2-phosphoethyl)-thiazole: step 1/1.</text>
</comment>
<keyword evidence="14" id="KW-1185">Reference proteome</keyword>
<gene>
    <name evidence="9 13" type="primary">thiE</name>
    <name evidence="13" type="ORF">ACFMB1_02690</name>
</gene>
<evidence type="ECO:0000256" key="9">
    <source>
        <dbReference type="HAMAP-Rule" id="MF_00097"/>
    </source>
</evidence>
<organism evidence="13 14">
    <name type="scientific">Hyphococcus aureus</name>
    <dbReference type="NCBI Taxonomy" id="2666033"/>
    <lineage>
        <taxon>Bacteria</taxon>
        <taxon>Pseudomonadati</taxon>
        <taxon>Pseudomonadota</taxon>
        <taxon>Alphaproteobacteria</taxon>
        <taxon>Parvularculales</taxon>
        <taxon>Parvularculaceae</taxon>
        <taxon>Hyphococcus</taxon>
    </lineage>
</organism>
<feature type="binding site" evidence="9">
    <location>
        <position position="144"/>
    </location>
    <ligand>
        <name>4-amino-2-methyl-5-(diphosphooxymethyl)pyrimidine</name>
        <dbReference type="ChEBI" id="CHEBI:57841"/>
    </ligand>
</feature>
<dbReference type="EMBL" id="JBHPON010000001">
    <property type="protein sequence ID" value="MFC6034432.1"/>
    <property type="molecule type" value="Genomic_DNA"/>
</dbReference>
<evidence type="ECO:0000256" key="2">
    <source>
        <dbReference type="ARBA" id="ARBA00022679"/>
    </source>
</evidence>